<dbReference type="InterPro" id="IPR036927">
    <property type="entry name" value="Cyt_c_oxase-like_su1_sf"/>
</dbReference>
<keyword evidence="1" id="KW-0472">Membrane</keyword>
<sequence>MTFKDRSTSMWSWWKRNALVLAALVTVLVGSVVFLLAPTTVPAFGWTAYTPLSSSPDYSTPTYFTDGHLVGISLAVLGLIMLAGAIGFRVGSTRRAP</sequence>
<name>A0A3G8ZKZ6_9ACTN</name>
<evidence type="ECO:0000313" key="2">
    <source>
        <dbReference type="EMBL" id="AZI57515.1"/>
    </source>
</evidence>
<dbReference type="SUPFAM" id="SSF81442">
    <property type="entry name" value="Cytochrome c oxidase subunit I-like"/>
    <property type="match status" value="1"/>
</dbReference>
<dbReference type="Proteomes" id="UP000268084">
    <property type="component" value="Chromosome"/>
</dbReference>
<accession>A0A3G8ZKZ6</accession>
<proteinExistence type="predicted"/>
<reference evidence="2 3" key="1">
    <citation type="submission" date="2018-11" db="EMBL/GenBank/DDBJ databases">
        <authorList>
            <person name="Da X."/>
        </authorList>
    </citation>
    <scope>NUCLEOTIDE SEQUENCE [LARGE SCALE GENOMIC DNA]</scope>
    <source>
        <strain evidence="2 3">S14-144</strain>
    </source>
</reference>
<protein>
    <submittedName>
        <fullName evidence="2">Uncharacterized protein</fullName>
    </submittedName>
</protein>
<gene>
    <name evidence="2" type="ORF">EH165_04405</name>
</gene>
<keyword evidence="1" id="KW-1133">Transmembrane helix</keyword>
<dbReference type="EMBL" id="CP034170">
    <property type="protein sequence ID" value="AZI57515.1"/>
    <property type="molecule type" value="Genomic_DNA"/>
</dbReference>
<evidence type="ECO:0000313" key="3">
    <source>
        <dbReference type="Proteomes" id="UP000268084"/>
    </source>
</evidence>
<reference evidence="2 3" key="2">
    <citation type="submission" date="2018-12" db="EMBL/GenBank/DDBJ databases">
        <title>Nakamurella antarcticus sp. nov., isolated from Antarctica South Shetland Islands soil.</title>
        <authorList>
            <person name="Peng F."/>
        </authorList>
    </citation>
    <scope>NUCLEOTIDE SEQUENCE [LARGE SCALE GENOMIC DNA]</scope>
    <source>
        <strain evidence="2 3">S14-144</strain>
    </source>
</reference>
<dbReference type="AlphaFoldDB" id="A0A3G8ZKZ6"/>
<feature type="transmembrane region" description="Helical" evidence="1">
    <location>
        <begin position="67"/>
        <end position="88"/>
    </location>
</feature>
<dbReference type="KEGG" id="nak:EH165_04405"/>
<dbReference type="RefSeq" id="WP_124798200.1">
    <property type="nucleotide sequence ID" value="NZ_CP034170.1"/>
</dbReference>
<organism evidence="2 3">
    <name type="scientific">Nakamurella antarctica</name>
    <dbReference type="NCBI Taxonomy" id="1902245"/>
    <lineage>
        <taxon>Bacteria</taxon>
        <taxon>Bacillati</taxon>
        <taxon>Actinomycetota</taxon>
        <taxon>Actinomycetes</taxon>
        <taxon>Nakamurellales</taxon>
        <taxon>Nakamurellaceae</taxon>
        <taxon>Nakamurella</taxon>
    </lineage>
</organism>
<keyword evidence="3" id="KW-1185">Reference proteome</keyword>
<evidence type="ECO:0000256" key="1">
    <source>
        <dbReference type="SAM" id="Phobius"/>
    </source>
</evidence>
<keyword evidence="1" id="KW-0812">Transmembrane</keyword>